<evidence type="ECO:0000256" key="17">
    <source>
        <dbReference type="ARBA" id="ARBA00060485"/>
    </source>
</evidence>
<dbReference type="RefSeq" id="WP_232105588.1">
    <property type="nucleotide sequence ID" value="NZ_CP036317.1"/>
</dbReference>
<dbReference type="EMBL" id="CP036317">
    <property type="protein sequence ID" value="QDV21216.1"/>
    <property type="molecule type" value="Genomic_DNA"/>
</dbReference>
<dbReference type="SUPFAM" id="SSF143631">
    <property type="entry name" value="ApbE-like"/>
    <property type="match status" value="1"/>
</dbReference>
<evidence type="ECO:0000256" key="7">
    <source>
        <dbReference type="ARBA" id="ARBA00022679"/>
    </source>
</evidence>
<evidence type="ECO:0000256" key="16">
    <source>
        <dbReference type="ARBA" id="ARBA00048540"/>
    </source>
</evidence>
<comment type="function">
    <text evidence="20">Flavin transferase that catalyzes the transfer of the FMN moiety of FAD and its covalent binding to the hydroxyl group of a threonine residue in a target flavoprotein.</text>
</comment>
<evidence type="ECO:0000256" key="18">
    <source>
        <dbReference type="PIRNR" id="PIRNR006268"/>
    </source>
</evidence>
<keyword evidence="4" id="KW-1003">Cell membrane</keyword>
<feature type="binding site" evidence="19">
    <location>
        <position position="191"/>
    </location>
    <ligand>
        <name>Mg(2+)</name>
        <dbReference type="ChEBI" id="CHEBI:18420"/>
    </ligand>
</feature>
<evidence type="ECO:0000256" key="2">
    <source>
        <dbReference type="ARBA" id="ARBA00011955"/>
    </source>
</evidence>
<comment type="cofactor">
    <cofactor evidence="19">
        <name>Mg(2+)</name>
        <dbReference type="ChEBI" id="CHEBI:18420"/>
    </cofactor>
    <cofactor evidence="19">
        <name>Mn(2+)</name>
        <dbReference type="ChEBI" id="CHEBI:29035"/>
    </cofactor>
    <text evidence="19">Magnesium. Can also use manganese.</text>
</comment>
<proteinExistence type="inferred from homology"/>
<dbReference type="AlphaFoldDB" id="A0A518FY62"/>
<dbReference type="PANTHER" id="PTHR30040:SF2">
    <property type="entry name" value="FAD:PROTEIN FMN TRANSFERASE"/>
    <property type="match status" value="1"/>
</dbReference>
<sequence>MTSVNRQHAWFWCLTLLACSLQVTGCRNEESGSGSAALRKQLIQGPTMGTTYHITVCTPSTEKVDTGQLKQDIDQLLVEINQEMSTYIKDSELSLFNQAEPDQWLPVSPAVVKVVSAGLELSEDSGGAFDMTVGPLVNLWHFGPDPGKRTLPPEEKIEAARQKVGYHHIQVQESPAALKKLIPEVYVDLSAIAKGYGVDAVAELIEARGIENYLVEIGGEMRARGVNQRSEAWKVGIEKPVSQTRVVQKIVPLDNLSMATSGNYRNFFEVDGVSYSHTIDPRTGRPAMHGLASVTVVGKNCMNCDAIATCLMVLGPAEGYNWVKERNIAAYFIVKTDAGFTERFSPAWQKQFGEEQ</sequence>
<evidence type="ECO:0000313" key="22">
    <source>
        <dbReference type="Proteomes" id="UP000320839"/>
    </source>
</evidence>
<evidence type="ECO:0000256" key="5">
    <source>
        <dbReference type="ARBA" id="ARBA00022519"/>
    </source>
</evidence>
<evidence type="ECO:0000256" key="10">
    <source>
        <dbReference type="ARBA" id="ARBA00022827"/>
    </source>
</evidence>
<dbReference type="Proteomes" id="UP000320839">
    <property type="component" value="Chromosome"/>
</dbReference>
<gene>
    <name evidence="21" type="primary">apbE_3</name>
    <name evidence="21" type="ORF">Pan153_59030</name>
</gene>
<evidence type="ECO:0000256" key="3">
    <source>
        <dbReference type="ARBA" id="ARBA00016337"/>
    </source>
</evidence>
<keyword evidence="5 20" id="KW-0997">Cell inner membrane</keyword>
<dbReference type="FunFam" id="3.10.520.10:FF:000001">
    <property type="entry name" value="FAD:protein FMN transferase"/>
    <property type="match status" value="1"/>
</dbReference>
<comment type="catalytic activity">
    <reaction evidence="16 18 20">
        <text>L-threonyl-[protein] + FAD = FMN-L-threonyl-[protein] + AMP + H(+)</text>
        <dbReference type="Rhea" id="RHEA:36847"/>
        <dbReference type="Rhea" id="RHEA-COMP:11060"/>
        <dbReference type="Rhea" id="RHEA-COMP:11061"/>
        <dbReference type="ChEBI" id="CHEBI:15378"/>
        <dbReference type="ChEBI" id="CHEBI:30013"/>
        <dbReference type="ChEBI" id="CHEBI:57692"/>
        <dbReference type="ChEBI" id="CHEBI:74257"/>
        <dbReference type="ChEBI" id="CHEBI:456215"/>
        <dbReference type="EC" id="2.7.1.180"/>
    </reaction>
</comment>
<evidence type="ECO:0000256" key="20">
    <source>
        <dbReference type="RuleBase" id="RU363002"/>
    </source>
</evidence>
<dbReference type="Pfam" id="PF02424">
    <property type="entry name" value="ApbE"/>
    <property type="match status" value="1"/>
</dbReference>
<evidence type="ECO:0000256" key="19">
    <source>
        <dbReference type="PIRSR" id="PIRSR006268-2"/>
    </source>
</evidence>
<evidence type="ECO:0000256" key="14">
    <source>
        <dbReference type="ARBA" id="ARBA00023288"/>
    </source>
</evidence>
<dbReference type="PROSITE" id="PS51257">
    <property type="entry name" value="PROKAR_LIPOPROTEIN"/>
    <property type="match status" value="1"/>
</dbReference>
<accession>A0A518FY62</accession>
<keyword evidence="11 18" id="KW-0460">Magnesium</keyword>
<keyword evidence="12" id="KW-0472">Membrane</keyword>
<evidence type="ECO:0000256" key="12">
    <source>
        <dbReference type="ARBA" id="ARBA00023136"/>
    </source>
</evidence>
<comment type="subcellular location">
    <subcellularLocation>
        <location evidence="17 20">Cell inner membrane</location>
        <topology evidence="17 20">Lipid-anchor</topology>
        <orientation evidence="17 20">Periplasmic side</orientation>
    </subcellularLocation>
</comment>
<keyword evidence="14 20" id="KW-0449">Lipoprotein</keyword>
<evidence type="ECO:0000256" key="15">
    <source>
        <dbReference type="ARBA" id="ARBA00031306"/>
    </source>
</evidence>
<feature type="binding site" evidence="19">
    <location>
        <position position="309"/>
    </location>
    <ligand>
        <name>Mg(2+)</name>
        <dbReference type="ChEBI" id="CHEBI:18420"/>
    </ligand>
</feature>
<dbReference type="InterPro" id="IPR003374">
    <property type="entry name" value="ApbE-like_sf"/>
</dbReference>
<evidence type="ECO:0000256" key="11">
    <source>
        <dbReference type="ARBA" id="ARBA00022842"/>
    </source>
</evidence>
<name>A0A518FY62_9PLAN</name>
<comment type="similarity">
    <text evidence="1 18 20">Belongs to the ApbE family.</text>
</comment>
<keyword evidence="10 18" id="KW-0274">FAD</keyword>
<evidence type="ECO:0000256" key="13">
    <source>
        <dbReference type="ARBA" id="ARBA00023139"/>
    </source>
</evidence>
<evidence type="ECO:0000313" key="21">
    <source>
        <dbReference type="EMBL" id="QDV21216.1"/>
    </source>
</evidence>
<evidence type="ECO:0000256" key="4">
    <source>
        <dbReference type="ARBA" id="ARBA00022475"/>
    </source>
</evidence>
<feature type="binding site" evidence="19">
    <location>
        <position position="305"/>
    </location>
    <ligand>
        <name>Mg(2+)</name>
        <dbReference type="ChEBI" id="CHEBI:18420"/>
    </ligand>
</feature>
<keyword evidence="13" id="KW-0564">Palmitate</keyword>
<keyword evidence="8 18" id="KW-0479">Metal-binding</keyword>
<keyword evidence="7 18" id="KW-0808">Transferase</keyword>
<evidence type="ECO:0000256" key="6">
    <source>
        <dbReference type="ARBA" id="ARBA00022630"/>
    </source>
</evidence>
<dbReference type="EC" id="2.7.1.180" evidence="2 18"/>
<protein>
    <recommendedName>
        <fullName evidence="3 18">FAD:protein FMN transferase</fullName>
        <ecNumber evidence="2 18">2.7.1.180</ecNumber>
    </recommendedName>
    <alternativeName>
        <fullName evidence="15 18">Flavin transferase</fullName>
    </alternativeName>
</protein>
<reference evidence="21 22" key="1">
    <citation type="submission" date="2019-02" db="EMBL/GenBank/DDBJ databases">
        <title>Deep-cultivation of Planctomycetes and their phenomic and genomic characterization uncovers novel biology.</title>
        <authorList>
            <person name="Wiegand S."/>
            <person name="Jogler M."/>
            <person name="Boedeker C."/>
            <person name="Pinto D."/>
            <person name="Vollmers J."/>
            <person name="Rivas-Marin E."/>
            <person name="Kohn T."/>
            <person name="Peeters S.H."/>
            <person name="Heuer A."/>
            <person name="Rast P."/>
            <person name="Oberbeckmann S."/>
            <person name="Bunk B."/>
            <person name="Jeske O."/>
            <person name="Meyerdierks A."/>
            <person name="Storesund J.E."/>
            <person name="Kallscheuer N."/>
            <person name="Luecker S."/>
            <person name="Lage O.M."/>
            <person name="Pohl T."/>
            <person name="Merkel B.J."/>
            <person name="Hornburger P."/>
            <person name="Mueller R.-W."/>
            <person name="Bruemmer F."/>
            <person name="Labrenz M."/>
            <person name="Spormann A.M."/>
            <person name="Op den Camp H."/>
            <person name="Overmann J."/>
            <person name="Amann R."/>
            <person name="Jetten M.S.M."/>
            <person name="Mascher T."/>
            <person name="Medema M.H."/>
            <person name="Devos D.P."/>
            <person name="Kaster A.-K."/>
            <person name="Ovreas L."/>
            <person name="Rohde M."/>
            <person name="Galperin M.Y."/>
            <person name="Jogler C."/>
        </authorList>
    </citation>
    <scope>NUCLEOTIDE SEQUENCE [LARGE SCALE GENOMIC DNA]</scope>
    <source>
        <strain evidence="21 22">Pan153</strain>
    </source>
</reference>
<dbReference type="PIRSF" id="PIRSF006268">
    <property type="entry name" value="ApbE"/>
    <property type="match status" value="1"/>
</dbReference>
<dbReference type="InterPro" id="IPR024932">
    <property type="entry name" value="ApbE"/>
</dbReference>
<dbReference type="PANTHER" id="PTHR30040">
    <property type="entry name" value="THIAMINE BIOSYNTHESIS LIPOPROTEIN APBE"/>
    <property type="match status" value="1"/>
</dbReference>
<dbReference type="GO" id="GO:0016740">
    <property type="term" value="F:transferase activity"/>
    <property type="evidence" value="ECO:0007669"/>
    <property type="project" value="UniProtKB-UniRule"/>
</dbReference>
<evidence type="ECO:0000256" key="9">
    <source>
        <dbReference type="ARBA" id="ARBA00022729"/>
    </source>
</evidence>
<keyword evidence="6 18" id="KW-0285">Flavoprotein</keyword>
<keyword evidence="9" id="KW-0732">Signal</keyword>
<dbReference type="GO" id="GO:0046872">
    <property type="term" value="F:metal ion binding"/>
    <property type="evidence" value="ECO:0007669"/>
    <property type="project" value="UniProtKB-UniRule"/>
</dbReference>
<evidence type="ECO:0000256" key="1">
    <source>
        <dbReference type="ARBA" id="ARBA00008282"/>
    </source>
</evidence>
<dbReference type="GO" id="GO:0005886">
    <property type="term" value="C:plasma membrane"/>
    <property type="evidence" value="ECO:0007669"/>
    <property type="project" value="UniProtKB-SubCell"/>
</dbReference>
<evidence type="ECO:0000256" key="8">
    <source>
        <dbReference type="ARBA" id="ARBA00022723"/>
    </source>
</evidence>
<organism evidence="21 22">
    <name type="scientific">Gimesia panareensis</name>
    <dbReference type="NCBI Taxonomy" id="2527978"/>
    <lineage>
        <taxon>Bacteria</taxon>
        <taxon>Pseudomonadati</taxon>
        <taxon>Planctomycetota</taxon>
        <taxon>Planctomycetia</taxon>
        <taxon>Planctomycetales</taxon>
        <taxon>Planctomycetaceae</taxon>
        <taxon>Gimesia</taxon>
    </lineage>
</organism>
<dbReference type="Gene3D" id="3.10.520.10">
    <property type="entry name" value="ApbE-like domains"/>
    <property type="match status" value="1"/>
</dbReference>